<proteinExistence type="predicted"/>
<accession>A0ACB6QGT5</accession>
<protein>
    <submittedName>
        <fullName evidence="1">RTA1-domain-containing protein</fullName>
    </submittedName>
</protein>
<dbReference type="Proteomes" id="UP000799755">
    <property type="component" value="Unassembled WGS sequence"/>
</dbReference>
<organism evidence="1 2">
    <name type="scientific">Lindgomyces ingoldianus</name>
    <dbReference type="NCBI Taxonomy" id="673940"/>
    <lineage>
        <taxon>Eukaryota</taxon>
        <taxon>Fungi</taxon>
        <taxon>Dikarya</taxon>
        <taxon>Ascomycota</taxon>
        <taxon>Pezizomycotina</taxon>
        <taxon>Dothideomycetes</taxon>
        <taxon>Pleosporomycetidae</taxon>
        <taxon>Pleosporales</taxon>
        <taxon>Lindgomycetaceae</taxon>
        <taxon>Lindgomyces</taxon>
    </lineage>
</organism>
<dbReference type="EMBL" id="MU003526">
    <property type="protein sequence ID" value="KAF2466141.1"/>
    <property type="molecule type" value="Genomic_DNA"/>
</dbReference>
<evidence type="ECO:0000313" key="2">
    <source>
        <dbReference type="Proteomes" id="UP000799755"/>
    </source>
</evidence>
<reference evidence="1" key="1">
    <citation type="journal article" date="2020" name="Stud. Mycol.">
        <title>101 Dothideomycetes genomes: a test case for predicting lifestyles and emergence of pathogens.</title>
        <authorList>
            <person name="Haridas S."/>
            <person name="Albert R."/>
            <person name="Binder M."/>
            <person name="Bloem J."/>
            <person name="Labutti K."/>
            <person name="Salamov A."/>
            <person name="Andreopoulos B."/>
            <person name="Baker S."/>
            <person name="Barry K."/>
            <person name="Bills G."/>
            <person name="Bluhm B."/>
            <person name="Cannon C."/>
            <person name="Castanera R."/>
            <person name="Culley D."/>
            <person name="Daum C."/>
            <person name="Ezra D."/>
            <person name="Gonzalez J."/>
            <person name="Henrissat B."/>
            <person name="Kuo A."/>
            <person name="Liang C."/>
            <person name="Lipzen A."/>
            <person name="Lutzoni F."/>
            <person name="Magnuson J."/>
            <person name="Mondo S."/>
            <person name="Nolan M."/>
            <person name="Ohm R."/>
            <person name="Pangilinan J."/>
            <person name="Park H.-J."/>
            <person name="Ramirez L."/>
            <person name="Alfaro M."/>
            <person name="Sun H."/>
            <person name="Tritt A."/>
            <person name="Yoshinaga Y."/>
            <person name="Zwiers L.-H."/>
            <person name="Turgeon B."/>
            <person name="Goodwin S."/>
            <person name="Spatafora J."/>
            <person name="Crous P."/>
            <person name="Grigoriev I."/>
        </authorList>
    </citation>
    <scope>NUCLEOTIDE SEQUENCE</scope>
    <source>
        <strain evidence="1">ATCC 200398</strain>
    </source>
</reference>
<name>A0ACB6QGT5_9PLEO</name>
<evidence type="ECO:0000313" key="1">
    <source>
        <dbReference type="EMBL" id="KAF2466141.1"/>
    </source>
</evidence>
<gene>
    <name evidence="1" type="ORF">BDR25DRAFT_238070</name>
</gene>
<keyword evidence="2" id="KW-1185">Reference proteome</keyword>
<comment type="caution">
    <text evidence="1">The sequence shown here is derived from an EMBL/GenBank/DDBJ whole genome shotgun (WGS) entry which is preliminary data.</text>
</comment>
<sequence>MAEGEQYYSYIPSVAGGVIGVIVFIILLVVHVFRLYKTRTWFCIPFILGAIFEVIGYAARAYGNSHPYAQSPFLIQAILILLAPILFAASIYMFLSRIIFATGYASYSMMRPKWLTITFVGSDIFCFFVQMVGAAMLSTATTKKKLDLANTIVLVGLATQIVIFGWFMIVGLVFHLRIRKRHDRKMVLREWNWERYLIMLYMASIIITLRNLFRVIEYALGDDGYLLSTEWPIYVFDAIPMAIVLGVCSMWYVGKLDFASNRQEDVEMMVGRREESTSQS</sequence>